<protein>
    <submittedName>
        <fullName evidence="1">Uncharacterized protein</fullName>
    </submittedName>
</protein>
<accession>A0A9P0GHS2</accession>
<sequence length="147" mass="16526">MVKKKGATWHFFKEKGKNGVVYKHSNVNKMAKHINKCFKCPKEMKKILYLVPTTVSTRVDLSMSMSTPKTKIKCPQQGQQLKELKVDVSFELEEANPAGPRSSRSQTFPVLSLSETERSATATNASNVCKKCLFHLTSIDLNQHLPS</sequence>
<proteinExistence type="predicted"/>
<dbReference type="OrthoDB" id="4951847at2759"/>
<reference evidence="1" key="1">
    <citation type="submission" date="2022-01" db="EMBL/GenBank/DDBJ databases">
        <authorList>
            <person name="King R."/>
        </authorList>
    </citation>
    <scope>NUCLEOTIDE SEQUENCE</scope>
</reference>
<gene>
    <name evidence="1" type="ORF">PSYICH_LOCUS11412</name>
</gene>
<dbReference type="AlphaFoldDB" id="A0A9P0GHS2"/>
<name>A0A9P0GHS2_9CUCU</name>
<dbReference type="EMBL" id="OV651817">
    <property type="protein sequence ID" value="CAH1111276.1"/>
    <property type="molecule type" value="Genomic_DNA"/>
</dbReference>
<evidence type="ECO:0000313" key="1">
    <source>
        <dbReference type="EMBL" id="CAH1111276.1"/>
    </source>
</evidence>
<evidence type="ECO:0000313" key="2">
    <source>
        <dbReference type="Proteomes" id="UP001153636"/>
    </source>
</evidence>
<organism evidence="1 2">
    <name type="scientific">Psylliodes chrysocephalus</name>
    <dbReference type="NCBI Taxonomy" id="3402493"/>
    <lineage>
        <taxon>Eukaryota</taxon>
        <taxon>Metazoa</taxon>
        <taxon>Ecdysozoa</taxon>
        <taxon>Arthropoda</taxon>
        <taxon>Hexapoda</taxon>
        <taxon>Insecta</taxon>
        <taxon>Pterygota</taxon>
        <taxon>Neoptera</taxon>
        <taxon>Endopterygota</taxon>
        <taxon>Coleoptera</taxon>
        <taxon>Polyphaga</taxon>
        <taxon>Cucujiformia</taxon>
        <taxon>Chrysomeloidea</taxon>
        <taxon>Chrysomelidae</taxon>
        <taxon>Galerucinae</taxon>
        <taxon>Alticini</taxon>
        <taxon>Psylliodes</taxon>
    </lineage>
</organism>
<keyword evidence="2" id="KW-1185">Reference proteome</keyword>
<dbReference type="Proteomes" id="UP001153636">
    <property type="component" value="Chromosome 5"/>
</dbReference>